<gene>
    <name evidence="5" type="ORF">ACFFK0_08235</name>
</gene>
<reference evidence="5 6" key="1">
    <citation type="submission" date="2024-09" db="EMBL/GenBank/DDBJ databases">
        <authorList>
            <person name="Sun Q."/>
            <person name="Mori K."/>
        </authorList>
    </citation>
    <scope>NUCLEOTIDE SEQUENCE [LARGE SCALE GENOMIC DNA]</scope>
    <source>
        <strain evidence="5 6">CCM 7759</strain>
    </source>
</reference>
<dbReference type="SMART" id="SM00530">
    <property type="entry name" value="HTH_XRE"/>
    <property type="match status" value="1"/>
</dbReference>
<evidence type="ECO:0000313" key="6">
    <source>
        <dbReference type="Proteomes" id="UP001589776"/>
    </source>
</evidence>
<dbReference type="InterPro" id="IPR001387">
    <property type="entry name" value="Cro/C1-type_HTH"/>
</dbReference>
<evidence type="ECO:0000256" key="3">
    <source>
        <dbReference type="ARBA" id="ARBA00023163"/>
    </source>
</evidence>
<dbReference type="InterPro" id="IPR050807">
    <property type="entry name" value="TransReg_Diox_bact_type"/>
</dbReference>
<sequence length="231" mass="26413">MQDIRHHFGQRVRELRLRSGMSQETLAHRAGLDRTYITDVERGARNVSLVNIEKIAAALTVSIEYMFSGERFSATPTYQQKDFTEPIQERFKYHLDPETRVLAFTVKGLLTPQDVAYMDRTLIGLCTGFDRGEISLLVDHRFMLAADGEPAVYSPEVVEKAVEFQKKLLNYSKRVAVLCNSQFMVQNLNHVTAISGIYNKSFQLFGKDRDMVQQAYELLGINGNELIKEKK</sequence>
<dbReference type="Gene3D" id="1.10.260.40">
    <property type="entry name" value="lambda repressor-like DNA-binding domains"/>
    <property type="match status" value="1"/>
</dbReference>
<dbReference type="PANTHER" id="PTHR46797:SF23">
    <property type="entry name" value="HTH-TYPE TRANSCRIPTIONAL REGULATOR SUTR"/>
    <property type="match status" value="1"/>
</dbReference>
<keyword evidence="3" id="KW-0804">Transcription</keyword>
<evidence type="ECO:0000313" key="5">
    <source>
        <dbReference type="EMBL" id="MFC0212448.1"/>
    </source>
</evidence>
<evidence type="ECO:0000259" key="4">
    <source>
        <dbReference type="PROSITE" id="PS50943"/>
    </source>
</evidence>
<keyword evidence="2" id="KW-0238">DNA-binding</keyword>
<feature type="domain" description="HTH cro/C1-type" evidence="4">
    <location>
        <begin position="12"/>
        <end position="66"/>
    </location>
</feature>
<protein>
    <submittedName>
        <fullName evidence="5">Helix-turn-helix domain-containing protein</fullName>
    </submittedName>
</protein>
<dbReference type="InterPro" id="IPR010982">
    <property type="entry name" value="Lambda_DNA-bd_dom_sf"/>
</dbReference>
<organism evidence="5 6">
    <name type="scientific">Paenibacillus chartarius</name>
    <dbReference type="NCBI Taxonomy" id="747481"/>
    <lineage>
        <taxon>Bacteria</taxon>
        <taxon>Bacillati</taxon>
        <taxon>Bacillota</taxon>
        <taxon>Bacilli</taxon>
        <taxon>Bacillales</taxon>
        <taxon>Paenibacillaceae</taxon>
        <taxon>Paenibacillus</taxon>
    </lineage>
</organism>
<evidence type="ECO:0000256" key="2">
    <source>
        <dbReference type="ARBA" id="ARBA00023125"/>
    </source>
</evidence>
<dbReference type="PROSITE" id="PS50943">
    <property type="entry name" value="HTH_CROC1"/>
    <property type="match status" value="1"/>
</dbReference>
<dbReference type="Proteomes" id="UP001589776">
    <property type="component" value="Unassembled WGS sequence"/>
</dbReference>
<dbReference type="Pfam" id="PF01381">
    <property type="entry name" value="HTH_3"/>
    <property type="match status" value="1"/>
</dbReference>
<dbReference type="RefSeq" id="WP_377469616.1">
    <property type="nucleotide sequence ID" value="NZ_JBHLWN010000031.1"/>
</dbReference>
<accession>A0ABV6DIJ3</accession>
<dbReference type="CDD" id="cd00093">
    <property type="entry name" value="HTH_XRE"/>
    <property type="match status" value="1"/>
</dbReference>
<comment type="caution">
    <text evidence="5">The sequence shown here is derived from an EMBL/GenBank/DDBJ whole genome shotgun (WGS) entry which is preliminary data.</text>
</comment>
<keyword evidence="1" id="KW-0805">Transcription regulation</keyword>
<dbReference type="PANTHER" id="PTHR46797">
    <property type="entry name" value="HTH-TYPE TRANSCRIPTIONAL REGULATOR"/>
    <property type="match status" value="1"/>
</dbReference>
<name>A0ABV6DIJ3_9BACL</name>
<proteinExistence type="predicted"/>
<dbReference type="SUPFAM" id="SSF47413">
    <property type="entry name" value="lambda repressor-like DNA-binding domains"/>
    <property type="match status" value="1"/>
</dbReference>
<dbReference type="EMBL" id="JBHLWN010000031">
    <property type="protein sequence ID" value="MFC0212448.1"/>
    <property type="molecule type" value="Genomic_DNA"/>
</dbReference>
<evidence type="ECO:0000256" key="1">
    <source>
        <dbReference type="ARBA" id="ARBA00023015"/>
    </source>
</evidence>
<keyword evidence="6" id="KW-1185">Reference proteome</keyword>